<dbReference type="Proteomes" id="UP000001074">
    <property type="component" value="Unassembled WGS sequence"/>
</dbReference>
<evidence type="ECO:0000256" key="4">
    <source>
        <dbReference type="ARBA" id="ARBA00023170"/>
    </source>
</evidence>
<dbReference type="STRING" id="59463.ENSMLUP00000016618"/>
<dbReference type="AlphaFoldDB" id="G1PYT6"/>
<feature type="domain" description="Immunoglobulin" evidence="9">
    <location>
        <begin position="27"/>
        <end position="126"/>
    </location>
</feature>
<sequence length="141" mass="15426">LECRLLCCVSFGALGTGNLDARITQSPRYKVVGTEKNVTLNCHQTNNHGVMYWYRQDLSHELTLIYYSVGAGITAKGDGADGYSVSRSNTKNFALTLESETPSQTSVYFCASSESTAFQGHFLSVQKGRGRPCTLDLELIS</sequence>
<reference evidence="10" key="2">
    <citation type="submission" date="2025-08" db="UniProtKB">
        <authorList>
            <consortium name="Ensembl"/>
        </authorList>
    </citation>
    <scope>IDENTIFICATION</scope>
</reference>
<dbReference type="Gene3D" id="2.60.40.10">
    <property type="entry name" value="Immunoglobulins"/>
    <property type="match status" value="1"/>
</dbReference>
<evidence type="ECO:0000256" key="3">
    <source>
        <dbReference type="ARBA" id="ARBA00023157"/>
    </source>
</evidence>
<accession>G1PYT6</accession>
<keyword evidence="1" id="KW-0732">Signal</keyword>
<feature type="domain" description="Immunoglobulin V-set" evidence="8">
    <location>
        <begin position="37"/>
        <end position="112"/>
    </location>
</feature>
<evidence type="ECO:0000313" key="11">
    <source>
        <dbReference type="Proteomes" id="UP000001074"/>
    </source>
</evidence>
<dbReference type="GO" id="GO:0042101">
    <property type="term" value="C:T cell receptor complex"/>
    <property type="evidence" value="ECO:0007669"/>
    <property type="project" value="UniProtKB-KW"/>
</dbReference>
<dbReference type="InterPro" id="IPR013783">
    <property type="entry name" value="Ig-like_fold"/>
</dbReference>
<evidence type="ECO:0000256" key="7">
    <source>
        <dbReference type="ARBA" id="ARBA00043266"/>
    </source>
</evidence>
<dbReference type="GeneTree" id="ENSGT00940000154542"/>
<evidence type="ECO:0000256" key="5">
    <source>
        <dbReference type="ARBA" id="ARBA00023319"/>
    </source>
</evidence>
<keyword evidence="5" id="KW-0393">Immunoglobulin domain</keyword>
<dbReference type="SMART" id="SM00406">
    <property type="entry name" value="IGv"/>
    <property type="match status" value="1"/>
</dbReference>
<dbReference type="InterPro" id="IPR036179">
    <property type="entry name" value="Ig-like_dom_sf"/>
</dbReference>
<organism evidence="10 11">
    <name type="scientific">Myotis lucifugus</name>
    <name type="common">Little brown bat</name>
    <dbReference type="NCBI Taxonomy" id="59463"/>
    <lineage>
        <taxon>Eukaryota</taxon>
        <taxon>Metazoa</taxon>
        <taxon>Chordata</taxon>
        <taxon>Craniata</taxon>
        <taxon>Vertebrata</taxon>
        <taxon>Euteleostomi</taxon>
        <taxon>Mammalia</taxon>
        <taxon>Eutheria</taxon>
        <taxon>Laurasiatheria</taxon>
        <taxon>Chiroptera</taxon>
        <taxon>Yangochiroptera</taxon>
        <taxon>Vespertilionidae</taxon>
        <taxon>Myotis</taxon>
    </lineage>
</organism>
<evidence type="ECO:0000256" key="1">
    <source>
        <dbReference type="ARBA" id="ARBA00022729"/>
    </source>
</evidence>
<evidence type="ECO:0000256" key="2">
    <source>
        <dbReference type="ARBA" id="ARBA00022859"/>
    </source>
</evidence>
<dbReference type="InterPro" id="IPR013106">
    <property type="entry name" value="Ig_V-set"/>
</dbReference>
<evidence type="ECO:0000259" key="9">
    <source>
        <dbReference type="SMART" id="SM00409"/>
    </source>
</evidence>
<name>G1PYT6_MYOLU</name>
<dbReference type="SMART" id="SM00409">
    <property type="entry name" value="IG"/>
    <property type="match status" value="1"/>
</dbReference>
<keyword evidence="3" id="KW-1015">Disulfide bond</keyword>
<dbReference type="PANTHER" id="PTHR23268:SF19">
    <property type="entry name" value="T CELL RECEPTOR BETA VARIABLE 6-2-RELATED"/>
    <property type="match status" value="1"/>
</dbReference>
<proteinExistence type="predicted"/>
<dbReference type="Ensembl" id="ENSMLUT00000023570.1">
    <property type="protein sequence ID" value="ENSMLUP00000016618.1"/>
    <property type="gene ID" value="ENSMLUG00000025773.1"/>
</dbReference>
<dbReference type="InParanoid" id="G1PYT6"/>
<keyword evidence="4" id="KW-0675">Receptor</keyword>
<dbReference type="InterPro" id="IPR050413">
    <property type="entry name" value="TCR_beta_variable"/>
</dbReference>
<keyword evidence="11" id="KW-1185">Reference proteome</keyword>
<reference evidence="10" key="3">
    <citation type="submission" date="2025-09" db="UniProtKB">
        <authorList>
            <consortium name="Ensembl"/>
        </authorList>
    </citation>
    <scope>IDENTIFICATION</scope>
</reference>
<comment type="subunit">
    <text evidence="6">Alpha-beta TR is a heterodimer composed of an alpha and beta chain; disulfide-linked. The alpha-beta TR is associated with the transmembrane signaling CD3 coreceptor proteins to form the TR-CD3 (TcR or TCR). The assembly of alpha-beta TR heterodimers with CD3 occurs in the endoplasmic reticulum where a single alpha-beta TR heterodimer associates with one CD3D-CD3E heterodimer, one CD3G-CD3E heterodimer and one CD247 homodimer forming a stable octameric structure. CD3D-CD3E and CD3G-CD3E heterodimers preferentially associate with TR alpha and TR beta chains, respectively. The association of the CD247 homodimer is the last step of TcR assembly in the endoplasmic reticulum and is required for transport to the cell surface.</text>
</comment>
<dbReference type="GO" id="GO:0007166">
    <property type="term" value="P:cell surface receptor signaling pathway"/>
    <property type="evidence" value="ECO:0007669"/>
    <property type="project" value="TreeGrafter"/>
</dbReference>
<evidence type="ECO:0008006" key="12">
    <source>
        <dbReference type="Google" id="ProtNLM"/>
    </source>
</evidence>
<dbReference type="InterPro" id="IPR003599">
    <property type="entry name" value="Ig_sub"/>
</dbReference>
<reference evidence="10 11" key="1">
    <citation type="journal article" date="2011" name="Nature">
        <title>A high-resolution map of human evolutionary constraint using 29 mammals.</title>
        <authorList>
            <person name="Lindblad-Toh K."/>
            <person name="Garber M."/>
            <person name="Zuk O."/>
            <person name="Lin M.F."/>
            <person name="Parker B.J."/>
            <person name="Washietl S."/>
            <person name="Kheradpour P."/>
            <person name="Ernst J."/>
            <person name="Jordan G."/>
            <person name="Mauceli E."/>
            <person name="Ward L.D."/>
            <person name="Lowe C.B."/>
            <person name="Holloway A.K."/>
            <person name="Clamp M."/>
            <person name="Gnerre S."/>
            <person name="Alfoldi J."/>
            <person name="Beal K."/>
            <person name="Chang J."/>
            <person name="Clawson H."/>
            <person name="Cuff J."/>
            <person name="Di Palma F."/>
            <person name="Fitzgerald S."/>
            <person name="Flicek P."/>
            <person name="Guttman M."/>
            <person name="Hubisz M.J."/>
            <person name="Jaffe D.B."/>
            <person name="Jungreis I."/>
            <person name="Kent W.J."/>
            <person name="Kostka D."/>
            <person name="Lara M."/>
            <person name="Martins A.L."/>
            <person name="Massingham T."/>
            <person name="Moltke I."/>
            <person name="Raney B.J."/>
            <person name="Rasmussen M.D."/>
            <person name="Robinson J."/>
            <person name="Stark A."/>
            <person name="Vilella A.J."/>
            <person name="Wen J."/>
            <person name="Xie X."/>
            <person name="Zody M.C."/>
            <person name="Baldwin J."/>
            <person name="Bloom T."/>
            <person name="Chin C.W."/>
            <person name="Heiman D."/>
            <person name="Nicol R."/>
            <person name="Nusbaum C."/>
            <person name="Young S."/>
            <person name="Wilkinson J."/>
            <person name="Worley K.C."/>
            <person name="Kovar C.L."/>
            <person name="Muzny D.M."/>
            <person name="Gibbs R.A."/>
            <person name="Cree A."/>
            <person name="Dihn H.H."/>
            <person name="Fowler G."/>
            <person name="Jhangiani S."/>
            <person name="Joshi V."/>
            <person name="Lee S."/>
            <person name="Lewis L.R."/>
            <person name="Nazareth L.V."/>
            <person name="Okwuonu G."/>
            <person name="Santibanez J."/>
            <person name="Warren W.C."/>
            <person name="Mardis E.R."/>
            <person name="Weinstock G.M."/>
            <person name="Wilson R.K."/>
            <person name="Delehaunty K."/>
            <person name="Dooling D."/>
            <person name="Fronik C."/>
            <person name="Fulton L."/>
            <person name="Fulton B."/>
            <person name="Graves T."/>
            <person name="Minx P."/>
            <person name="Sodergren E."/>
            <person name="Birney E."/>
            <person name="Margulies E.H."/>
            <person name="Herrero J."/>
            <person name="Green E.D."/>
            <person name="Haussler D."/>
            <person name="Siepel A."/>
            <person name="Goldman N."/>
            <person name="Pollard K.S."/>
            <person name="Pedersen J.S."/>
            <person name="Lander E.S."/>
            <person name="Kellis M."/>
        </authorList>
    </citation>
    <scope>NUCLEOTIDE SEQUENCE [LARGE SCALE GENOMIC DNA]</scope>
</reference>
<keyword evidence="2" id="KW-0391">Immunity</keyword>
<dbReference type="OMA" id="SSCWAVH"/>
<dbReference type="Pfam" id="PF07686">
    <property type="entry name" value="V-set"/>
    <property type="match status" value="1"/>
</dbReference>
<evidence type="ECO:0000256" key="6">
    <source>
        <dbReference type="ARBA" id="ARBA00038651"/>
    </source>
</evidence>
<dbReference type="EMBL" id="AAPE02063950">
    <property type="status" value="NOT_ANNOTATED_CDS"/>
    <property type="molecule type" value="Genomic_DNA"/>
</dbReference>
<dbReference type="GO" id="GO:0002376">
    <property type="term" value="P:immune system process"/>
    <property type="evidence" value="ECO:0007669"/>
    <property type="project" value="UniProtKB-KW"/>
</dbReference>
<keyword evidence="7" id="KW-1279">T cell receptor</keyword>
<protein>
    <recommendedName>
        <fullName evidence="12">Ig-like domain-containing protein</fullName>
    </recommendedName>
</protein>
<dbReference type="PANTHER" id="PTHR23268">
    <property type="entry name" value="T-CELL RECEPTOR BETA CHAIN"/>
    <property type="match status" value="1"/>
</dbReference>
<evidence type="ECO:0000259" key="8">
    <source>
        <dbReference type="SMART" id="SM00406"/>
    </source>
</evidence>
<dbReference type="SUPFAM" id="SSF48726">
    <property type="entry name" value="Immunoglobulin"/>
    <property type="match status" value="1"/>
</dbReference>
<keyword evidence="7" id="KW-1064">Adaptive immunity</keyword>
<evidence type="ECO:0000313" key="10">
    <source>
        <dbReference type="Ensembl" id="ENSMLUP00000016618.1"/>
    </source>
</evidence>